<reference evidence="5" key="1">
    <citation type="submission" date="2019-08" db="EMBL/GenBank/DDBJ databases">
        <authorList>
            <person name="Kucharzyk K."/>
            <person name="Murdoch R.W."/>
            <person name="Higgins S."/>
            <person name="Loffler F."/>
        </authorList>
    </citation>
    <scope>NUCLEOTIDE SEQUENCE</scope>
</reference>
<dbReference type="Pfam" id="PF03965">
    <property type="entry name" value="Penicillinase_R"/>
    <property type="match status" value="1"/>
</dbReference>
<protein>
    <recommendedName>
        <fullName evidence="6">Methicillin resistance regulatory protein MecI</fullName>
    </recommendedName>
</protein>
<evidence type="ECO:0000256" key="2">
    <source>
        <dbReference type="ARBA" id="ARBA00023015"/>
    </source>
</evidence>
<keyword evidence="4" id="KW-0804">Transcription</keyword>
<dbReference type="Gene3D" id="1.10.10.10">
    <property type="entry name" value="Winged helix-like DNA-binding domain superfamily/Winged helix DNA-binding domain"/>
    <property type="match status" value="1"/>
</dbReference>
<organism evidence="5">
    <name type="scientific">bioreactor metagenome</name>
    <dbReference type="NCBI Taxonomy" id="1076179"/>
    <lineage>
        <taxon>unclassified sequences</taxon>
        <taxon>metagenomes</taxon>
        <taxon>ecological metagenomes</taxon>
    </lineage>
</organism>
<dbReference type="GO" id="GO:0003677">
    <property type="term" value="F:DNA binding"/>
    <property type="evidence" value="ECO:0007669"/>
    <property type="project" value="UniProtKB-KW"/>
</dbReference>
<sequence length="131" mass="15376">MKTAKGKMIAERLTAKEEEIMNHFWERGELFVRELLELYTEPKPHFNTLSTIVRGLEEKGFISHRSFGSTYQYYAAISREEYKRGALSRVVTKYFKDSYLGVVSSLIEEEEVSLEELKRLIEKVEKSKTDK</sequence>
<dbReference type="AlphaFoldDB" id="A0A644WK15"/>
<dbReference type="PIRSF" id="PIRSF019455">
    <property type="entry name" value="CopR_AtkY"/>
    <property type="match status" value="1"/>
</dbReference>
<comment type="similarity">
    <text evidence="1">Belongs to the BlaI transcriptional regulatory family.</text>
</comment>
<dbReference type="InterPro" id="IPR005650">
    <property type="entry name" value="BlaI_family"/>
</dbReference>
<keyword evidence="3" id="KW-0238">DNA-binding</keyword>
<evidence type="ECO:0000256" key="3">
    <source>
        <dbReference type="ARBA" id="ARBA00023125"/>
    </source>
</evidence>
<dbReference type="SUPFAM" id="SSF46785">
    <property type="entry name" value="Winged helix' DNA-binding domain"/>
    <property type="match status" value="1"/>
</dbReference>
<dbReference type="InterPro" id="IPR036390">
    <property type="entry name" value="WH_DNA-bd_sf"/>
</dbReference>
<dbReference type="EMBL" id="VSSQ01000993">
    <property type="protein sequence ID" value="MPM03927.1"/>
    <property type="molecule type" value="Genomic_DNA"/>
</dbReference>
<name>A0A644WK15_9ZZZZ</name>
<accession>A0A644WK15</accession>
<evidence type="ECO:0000313" key="5">
    <source>
        <dbReference type="EMBL" id="MPM03927.1"/>
    </source>
</evidence>
<evidence type="ECO:0000256" key="4">
    <source>
        <dbReference type="ARBA" id="ARBA00023163"/>
    </source>
</evidence>
<evidence type="ECO:0008006" key="6">
    <source>
        <dbReference type="Google" id="ProtNLM"/>
    </source>
</evidence>
<comment type="caution">
    <text evidence="5">The sequence shown here is derived from an EMBL/GenBank/DDBJ whole genome shotgun (WGS) entry which is preliminary data.</text>
</comment>
<keyword evidence="2" id="KW-0805">Transcription regulation</keyword>
<proteinExistence type="inferred from homology"/>
<evidence type="ECO:0000256" key="1">
    <source>
        <dbReference type="ARBA" id="ARBA00011046"/>
    </source>
</evidence>
<dbReference type="GO" id="GO:0045892">
    <property type="term" value="P:negative regulation of DNA-templated transcription"/>
    <property type="evidence" value="ECO:0007669"/>
    <property type="project" value="InterPro"/>
</dbReference>
<dbReference type="InterPro" id="IPR036388">
    <property type="entry name" value="WH-like_DNA-bd_sf"/>
</dbReference>
<gene>
    <name evidence="5" type="ORF">SDC9_50194</name>
</gene>